<sequence length="847" mass="94279">MPPTVAAARPRAARTWPERLFGRWWRRQSAAHQDRYATLGPLFSVLLFLAAIISAFWYLRNEEFEREQEAVKRDTEISQQQLRLRLIENQEQLVRMARDIVTRGIERQNFAAHTSSFVRDRPEITNLIWVGADRSRIAGHAVTTFLPESGVTSDDTPASMPALRSNAEPERTFVRGRESRQTTYSGPFADSYGHTVFQVQVPLFERSTFAGALIAEYSVERLVRYYVPSEVSSRHAISLLDRQGRALASTVMTPAGSPPRRGAINHEVPLAPAHNGLVLRGQGHRTSIGLISNTLFWMVAALSVLTVWMLLGTGRHMRRRLQMQAALVSETNFRRAMENSMLTGMRAMDLEGRITYVNPAFCAMTGFSDADLIGQRPPFPHWPRDRVDENRRLLEQELQGKSPAGGIEVKVMRKDGTIFDARMYVSPLIDPKGQQTGWMTSMTNITEAKRIRDQLTASHERFTTVLEGLDAAVSVVSVQQGELLFANRSYRLWFGAVAAGHALLSGGQASSSGAAPVGEAIDESVDDLGGLPTQELTDAGSDSREVFVESLQKWFDVRARYLQWTDGRLAQMLIATDITERRHAEAVAASQAEKAQVTSRLVTMGEMASSVAHELNQPLTAITNYCNGMVTRVENNAIDKGDLVAALQKTARQAERAGQIIHRIRAFVKRSEPQRQRAYAHTIVEDAVELAGIELRRRNVAIHTYVAQRPPPLMVDPILIEQVVLNLLKNAAEAIDNAHLPTARRRIELRVLPRHSEEEGDTIEFIVTDHGPGLKEEVLARLYEAFFSTKVDGLGIGLSLCRSIIESHRGRIKATNLYNGETPIGCRFSFTLPVETSRSDAPAAATA</sequence>
<feature type="region of interest" description="Disordered" evidence="9">
    <location>
        <begin position="148"/>
        <end position="169"/>
    </location>
</feature>
<evidence type="ECO:0000259" key="12">
    <source>
        <dbReference type="PROSITE" id="PS50112"/>
    </source>
</evidence>
<dbReference type="AlphaFoldDB" id="A0A7Y6NKU2"/>
<feature type="transmembrane region" description="Helical" evidence="10">
    <location>
        <begin position="295"/>
        <end position="314"/>
    </location>
</feature>
<dbReference type="NCBIfam" id="TIGR00229">
    <property type="entry name" value="sensory_box"/>
    <property type="match status" value="1"/>
</dbReference>
<evidence type="ECO:0000256" key="7">
    <source>
        <dbReference type="ARBA" id="ARBA00022840"/>
    </source>
</evidence>
<keyword evidence="6" id="KW-0418">Kinase</keyword>
<evidence type="ECO:0000256" key="8">
    <source>
        <dbReference type="ARBA" id="ARBA00023012"/>
    </source>
</evidence>
<gene>
    <name evidence="14" type="ORF">HQN59_04725</name>
</gene>
<name>A0A7Y6NKU2_9BURK</name>
<keyword evidence="10" id="KW-0472">Membrane</keyword>
<dbReference type="InterPro" id="IPR000014">
    <property type="entry name" value="PAS"/>
</dbReference>
<evidence type="ECO:0000256" key="1">
    <source>
        <dbReference type="ARBA" id="ARBA00000085"/>
    </source>
</evidence>
<feature type="domain" description="PAC" evidence="13">
    <location>
        <begin position="405"/>
        <end position="457"/>
    </location>
</feature>
<keyword evidence="5" id="KW-0547">Nucleotide-binding</keyword>
<evidence type="ECO:0000313" key="14">
    <source>
        <dbReference type="EMBL" id="NUZ05063.1"/>
    </source>
</evidence>
<dbReference type="InterPro" id="IPR000700">
    <property type="entry name" value="PAS-assoc_C"/>
</dbReference>
<evidence type="ECO:0000259" key="13">
    <source>
        <dbReference type="PROSITE" id="PS50113"/>
    </source>
</evidence>
<dbReference type="PROSITE" id="PS50109">
    <property type="entry name" value="HIS_KIN"/>
    <property type="match status" value="1"/>
</dbReference>
<proteinExistence type="predicted"/>
<dbReference type="Proteomes" id="UP000529637">
    <property type="component" value="Unassembled WGS sequence"/>
</dbReference>
<dbReference type="InterPro" id="IPR003594">
    <property type="entry name" value="HATPase_dom"/>
</dbReference>
<dbReference type="PANTHER" id="PTHR43065">
    <property type="entry name" value="SENSOR HISTIDINE KINASE"/>
    <property type="match status" value="1"/>
</dbReference>
<comment type="catalytic activity">
    <reaction evidence="1">
        <text>ATP + protein L-histidine = ADP + protein N-phospho-L-histidine.</text>
        <dbReference type="EC" id="2.7.13.3"/>
    </reaction>
</comment>
<comment type="caution">
    <text evidence="14">The sequence shown here is derived from an EMBL/GenBank/DDBJ whole genome shotgun (WGS) entry which is preliminary data.</text>
</comment>
<dbReference type="PROSITE" id="PS50112">
    <property type="entry name" value="PAS"/>
    <property type="match status" value="1"/>
</dbReference>
<dbReference type="Pfam" id="PF00512">
    <property type="entry name" value="HisKA"/>
    <property type="match status" value="1"/>
</dbReference>
<dbReference type="InterPro" id="IPR036890">
    <property type="entry name" value="HATPase_C_sf"/>
</dbReference>
<reference evidence="14 15" key="1">
    <citation type="submission" date="2020-06" db="EMBL/GenBank/DDBJ databases">
        <title>Schlegella sp. ID0723 isolated from air conditioner.</title>
        <authorList>
            <person name="Kim D.Y."/>
            <person name="Kim D.-U."/>
        </authorList>
    </citation>
    <scope>NUCLEOTIDE SEQUENCE [LARGE SCALE GENOMIC DNA]</scope>
    <source>
        <strain evidence="14 15">ID0723</strain>
    </source>
</reference>
<dbReference type="InterPro" id="IPR035965">
    <property type="entry name" value="PAS-like_dom_sf"/>
</dbReference>
<dbReference type="Gene3D" id="3.30.565.10">
    <property type="entry name" value="Histidine kinase-like ATPase, C-terminal domain"/>
    <property type="match status" value="1"/>
</dbReference>
<feature type="domain" description="PAS" evidence="12">
    <location>
        <begin position="329"/>
        <end position="401"/>
    </location>
</feature>
<dbReference type="SMART" id="SM00388">
    <property type="entry name" value="HisKA"/>
    <property type="match status" value="1"/>
</dbReference>
<keyword evidence="4" id="KW-0808">Transferase</keyword>
<keyword evidence="7" id="KW-0067">ATP-binding</keyword>
<dbReference type="InterPro" id="IPR013767">
    <property type="entry name" value="PAS_fold"/>
</dbReference>
<dbReference type="InterPro" id="IPR005467">
    <property type="entry name" value="His_kinase_dom"/>
</dbReference>
<accession>A0A7Y6NKU2</accession>
<dbReference type="CDD" id="cd00082">
    <property type="entry name" value="HisKA"/>
    <property type="match status" value="1"/>
</dbReference>
<evidence type="ECO:0000259" key="11">
    <source>
        <dbReference type="PROSITE" id="PS50109"/>
    </source>
</evidence>
<feature type="transmembrane region" description="Helical" evidence="10">
    <location>
        <begin position="36"/>
        <end position="59"/>
    </location>
</feature>
<dbReference type="GO" id="GO:0005524">
    <property type="term" value="F:ATP binding"/>
    <property type="evidence" value="ECO:0007669"/>
    <property type="project" value="UniProtKB-KW"/>
</dbReference>
<dbReference type="RefSeq" id="WP_176066624.1">
    <property type="nucleotide sequence ID" value="NZ_JABWMJ010000002.1"/>
</dbReference>
<feature type="domain" description="Histidine kinase" evidence="11">
    <location>
        <begin position="610"/>
        <end position="836"/>
    </location>
</feature>
<dbReference type="SUPFAM" id="SSF55874">
    <property type="entry name" value="ATPase domain of HSP90 chaperone/DNA topoisomerase II/histidine kinase"/>
    <property type="match status" value="1"/>
</dbReference>
<evidence type="ECO:0000313" key="15">
    <source>
        <dbReference type="Proteomes" id="UP000529637"/>
    </source>
</evidence>
<keyword evidence="15" id="KW-1185">Reference proteome</keyword>
<keyword evidence="3" id="KW-0597">Phosphoprotein</keyword>
<evidence type="ECO:0000256" key="10">
    <source>
        <dbReference type="SAM" id="Phobius"/>
    </source>
</evidence>
<dbReference type="InterPro" id="IPR001610">
    <property type="entry name" value="PAC"/>
</dbReference>
<dbReference type="GO" id="GO:0006355">
    <property type="term" value="P:regulation of DNA-templated transcription"/>
    <property type="evidence" value="ECO:0007669"/>
    <property type="project" value="InterPro"/>
</dbReference>
<evidence type="ECO:0000256" key="9">
    <source>
        <dbReference type="SAM" id="MobiDB-lite"/>
    </source>
</evidence>
<keyword evidence="8" id="KW-0902">Two-component regulatory system</keyword>
<dbReference type="Pfam" id="PF02518">
    <property type="entry name" value="HATPase_c"/>
    <property type="match status" value="1"/>
</dbReference>
<dbReference type="PRINTS" id="PR00344">
    <property type="entry name" value="BCTRLSENSOR"/>
</dbReference>
<dbReference type="PROSITE" id="PS50113">
    <property type="entry name" value="PAC"/>
    <property type="match status" value="1"/>
</dbReference>
<dbReference type="SMART" id="SM00387">
    <property type="entry name" value="HATPase_c"/>
    <property type="match status" value="1"/>
</dbReference>
<organism evidence="14 15">
    <name type="scientific">Piscinibacter koreensis</name>
    <dbReference type="NCBI Taxonomy" id="2742824"/>
    <lineage>
        <taxon>Bacteria</taxon>
        <taxon>Pseudomonadati</taxon>
        <taxon>Pseudomonadota</taxon>
        <taxon>Betaproteobacteria</taxon>
        <taxon>Burkholderiales</taxon>
        <taxon>Sphaerotilaceae</taxon>
        <taxon>Piscinibacter</taxon>
    </lineage>
</organism>
<dbReference type="SMART" id="SM00091">
    <property type="entry name" value="PAS"/>
    <property type="match status" value="2"/>
</dbReference>
<dbReference type="SUPFAM" id="SSF55785">
    <property type="entry name" value="PYP-like sensor domain (PAS domain)"/>
    <property type="match status" value="2"/>
</dbReference>
<dbReference type="SMART" id="SM00086">
    <property type="entry name" value="PAC"/>
    <property type="match status" value="1"/>
</dbReference>
<keyword evidence="10" id="KW-0812">Transmembrane</keyword>
<dbReference type="Gene3D" id="1.10.287.130">
    <property type="match status" value="1"/>
</dbReference>
<dbReference type="InterPro" id="IPR003661">
    <property type="entry name" value="HisK_dim/P_dom"/>
</dbReference>
<protein>
    <recommendedName>
        <fullName evidence="2">histidine kinase</fullName>
        <ecNumber evidence="2">2.7.13.3</ecNumber>
    </recommendedName>
</protein>
<keyword evidence="10" id="KW-1133">Transmembrane helix</keyword>
<dbReference type="PANTHER" id="PTHR43065:SF10">
    <property type="entry name" value="PEROXIDE STRESS-ACTIVATED HISTIDINE KINASE MAK3"/>
    <property type="match status" value="1"/>
</dbReference>
<dbReference type="SUPFAM" id="SSF47384">
    <property type="entry name" value="Homodimeric domain of signal transducing histidine kinase"/>
    <property type="match status" value="1"/>
</dbReference>
<dbReference type="InterPro" id="IPR004358">
    <property type="entry name" value="Sig_transdc_His_kin-like_C"/>
</dbReference>
<evidence type="ECO:0000256" key="3">
    <source>
        <dbReference type="ARBA" id="ARBA00022553"/>
    </source>
</evidence>
<dbReference type="EMBL" id="JABWMJ010000002">
    <property type="protein sequence ID" value="NUZ05063.1"/>
    <property type="molecule type" value="Genomic_DNA"/>
</dbReference>
<dbReference type="GO" id="GO:0000155">
    <property type="term" value="F:phosphorelay sensor kinase activity"/>
    <property type="evidence" value="ECO:0007669"/>
    <property type="project" value="InterPro"/>
</dbReference>
<dbReference type="InterPro" id="IPR036097">
    <property type="entry name" value="HisK_dim/P_sf"/>
</dbReference>
<evidence type="ECO:0000256" key="4">
    <source>
        <dbReference type="ARBA" id="ARBA00022679"/>
    </source>
</evidence>
<evidence type="ECO:0000256" key="6">
    <source>
        <dbReference type="ARBA" id="ARBA00022777"/>
    </source>
</evidence>
<dbReference type="Gene3D" id="3.30.450.20">
    <property type="entry name" value="PAS domain"/>
    <property type="match status" value="2"/>
</dbReference>
<evidence type="ECO:0000256" key="5">
    <source>
        <dbReference type="ARBA" id="ARBA00022741"/>
    </source>
</evidence>
<dbReference type="EC" id="2.7.13.3" evidence="2"/>
<dbReference type="Pfam" id="PF00989">
    <property type="entry name" value="PAS"/>
    <property type="match status" value="1"/>
</dbReference>
<evidence type="ECO:0000256" key="2">
    <source>
        <dbReference type="ARBA" id="ARBA00012438"/>
    </source>
</evidence>
<dbReference type="CDD" id="cd00130">
    <property type="entry name" value="PAS"/>
    <property type="match status" value="1"/>
</dbReference>